<keyword evidence="2" id="KW-0540">Nuclease</keyword>
<dbReference type="AlphaFoldDB" id="A0A518ELH5"/>
<keyword evidence="3" id="KW-1185">Reference proteome</keyword>
<dbReference type="InterPro" id="IPR003615">
    <property type="entry name" value="HNH_nuc"/>
</dbReference>
<dbReference type="Gene3D" id="1.10.30.50">
    <property type="match status" value="1"/>
</dbReference>
<feature type="domain" description="HNH nuclease" evidence="1">
    <location>
        <begin position="83"/>
        <end position="135"/>
    </location>
</feature>
<dbReference type="RefSeq" id="WP_145194375.1">
    <property type="nucleotide sequence ID" value="NZ_CP036434.1"/>
</dbReference>
<dbReference type="GO" id="GO:0004519">
    <property type="term" value="F:endonuclease activity"/>
    <property type="evidence" value="ECO:0007669"/>
    <property type="project" value="UniProtKB-KW"/>
</dbReference>
<dbReference type="CDD" id="cd00085">
    <property type="entry name" value="HNHc"/>
    <property type="match status" value="1"/>
</dbReference>
<dbReference type="GO" id="GO:0003676">
    <property type="term" value="F:nucleic acid binding"/>
    <property type="evidence" value="ECO:0007669"/>
    <property type="project" value="InterPro"/>
</dbReference>
<dbReference type="InterPro" id="IPR002711">
    <property type="entry name" value="HNH"/>
</dbReference>
<dbReference type="EMBL" id="CP036434">
    <property type="protein sequence ID" value="QDV04945.1"/>
    <property type="molecule type" value="Genomic_DNA"/>
</dbReference>
<dbReference type="SMART" id="SM00507">
    <property type="entry name" value="HNHc"/>
    <property type="match status" value="1"/>
</dbReference>
<gene>
    <name evidence="2" type="ORF">Poly30_04400</name>
</gene>
<sequence length="215" mass="24394">MKGIGLDIARYQRDLREGSARAHMDNRIRFQPGVEVNLARLAPLLRPLVMDRWARWTERANSLAGEATVHDFLFGRERIPLGAVRAPLRALQRGLCFYCGDPLDQAAPVDHFIPWARTGSDDLFNLVVSHQRCNGDKSDHLAALRHVERWRERLDRHRDDLLEAAAGLGWSADGEGARGSAYTSYWVVGEGSRLWLANKRVFEPYDPRVLELLTA</sequence>
<keyword evidence="2" id="KW-0255">Endonuclease</keyword>
<keyword evidence="2" id="KW-0378">Hydrolase</keyword>
<dbReference type="Proteomes" id="UP000320390">
    <property type="component" value="Chromosome"/>
</dbReference>
<evidence type="ECO:0000259" key="1">
    <source>
        <dbReference type="SMART" id="SM00507"/>
    </source>
</evidence>
<reference evidence="2 3" key="1">
    <citation type="submission" date="2019-02" db="EMBL/GenBank/DDBJ databases">
        <title>Deep-cultivation of Planctomycetes and their phenomic and genomic characterization uncovers novel biology.</title>
        <authorList>
            <person name="Wiegand S."/>
            <person name="Jogler M."/>
            <person name="Boedeker C."/>
            <person name="Pinto D."/>
            <person name="Vollmers J."/>
            <person name="Rivas-Marin E."/>
            <person name="Kohn T."/>
            <person name="Peeters S.H."/>
            <person name="Heuer A."/>
            <person name="Rast P."/>
            <person name="Oberbeckmann S."/>
            <person name="Bunk B."/>
            <person name="Jeske O."/>
            <person name="Meyerdierks A."/>
            <person name="Storesund J.E."/>
            <person name="Kallscheuer N."/>
            <person name="Luecker S."/>
            <person name="Lage O.M."/>
            <person name="Pohl T."/>
            <person name="Merkel B.J."/>
            <person name="Hornburger P."/>
            <person name="Mueller R.-W."/>
            <person name="Bruemmer F."/>
            <person name="Labrenz M."/>
            <person name="Spormann A.M."/>
            <person name="Op den Camp H."/>
            <person name="Overmann J."/>
            <person name="Amann R."/>
            <person name="Jetten M.S.M."/>
            <person name="Mascher T."/>
            <person name="Medema M.H."/>
            <person name="Devos D.P."/>
            <person name="Kaster A.-K."/>
            <person name="Ovreas L."/>
            <person name="Rohde M."/>
            <person name="Galperin M.Y."/>
            <person name="Jogler C."/>
        </authorList>
    </citation>
    <scope>NUCLEOTIDE SEQUENCE [LARGE SCALE GENOMIC DNA]</scope>
    <source>
        <strain evidence="2 3">Poly30</strain>
    </source>
</reference>
<dbReference type="OrthoDB" id="9804086at2"/>
<name>A0A518ELH5_9BACT</name>
<proteinExistence type="predicted"/>
<dbReference type="GO" id="GO:0008270">
    <property type="term" value="F:zinc ion binding"/>
    <property type="evidence" value="ECO:0007669"/>
    <property type="project" value="InterPro"/>
</dbReference>
<evidence type="ECO:0000313" key="2">
    <source>
        <dbReference type="EMBL" id="QDV04945.1"/>
    </source>
</evidence>
<organism evidence="2 3">
    <name type="scientific">Saltatorellus ferox</name>
    <dbReference type="NCBI Taxonomy" id="2528018"/>
    <lineage>
        <taxon>Bacteria</taxon>
        <taxon>Pseudomonadati</taxon>
        <taxon>Planctomycetota</taxon>
        <taxon>Planctomycetia</taxon>
        <taxon>Planctomycetia incertae sedis</taxon>
        <taxon>Saltatorellus</taxon>
    </lineage>
</organism>
<evidence type="ECO:0000313" key="3">
    <source>
        <dbReference type="Proteomes" id="UP000320390"/>
    </source>
</evidence>
<dbReference type="Pfam" id="PF01844">
    <property type="entry name" value="HNH"/>
    <property type="match status" value="1"/>
</dbReference>
<accession>A0A518ELH5</accession>
<protein>
    <submittedName>
        <fullName evidence="2">HNH endonuclease</fullName>
    </submittedName>
</protein>